<protein>
    <recommendedName>
        <fullName evidence="3">Secreted protein</fullName>
    </recommendedName>
</protein>
<name>A0ABP3IAG9_9ACTN</name>
<organism evidence="1 2">
    <name type="scientific">Streptomyces luteireticuli</name>
    <dbReference type="NCBI Taxonomy" id="173858"/>
    <lineage>
        <taxon>Bacteria</taxon>
        <taxon>Bacillati</taxon>
        <taxon>Actinomycetota</taxon>
        <taxon>Actinomycetes</taxon>
        <taxon>Kitasatosporales</taxon>
        <taxon>Streptomycetaceae</taxon>
        <taxon>Streptomyces</taxon>
    </lineage>
</organism>
<keyword evidence="2" id="KW-1185">Reference proteome</keyword>
<sequence length="163" mass="16879">MAAVALGAAAPVPASAHERDPGQVQCLGTETVAYHPGLGLLPRDTRVTVDGRFRSCAGGDGAVRSGGYHEEFTLFTGCNNLLEGFRTRRTYFWNTHDASTAEIAGSSTALAGQVVTPAAGTVTHGRFRGRKVLQLVPLPQPGALQCLSGGVTSASGPTVLTIF</sequence>
<proteinExistence type="predicted"/>
<reference evidence="2" key="1">
    <citation type="journal article" date="2019" name="Int. J. Syst. Evol. Microbiol.">
        <title>The Global Catalogue of Microorganisms (GCM) 10K type strain sequencing project: providing services to taxonomists for standard genome sequencing and annotation.</title>
        <authorList>
            <consortium name="The Broad Institute Genomics Platform"/>
            <consortium name="The Broad Institute Genome Sequencing Center for Infectious Disease"/>
            <person name="Wu L."/>
            <person name="Ma J."/>
        </authorList>
    </citation>
    <scope>NUCLEOTIDE SEQUENCE [LARGE SCALE GENOMIC DNA]</scope>
    <source>
        <strain evidence="2">JCM 4788</strain>
    </source>
</reference>
<dbReference type="Proteomes" id="UP001500879">
    <property type="component" value="Unassembled WGS sequence"/>
</dbReference>
<comment type="caution">
    <text evidence="1">The sequence shown here is derived from an EMBL/GenBank/DDBJ whole genome shotgun (WGS) entry which is preliminary data.</text>
</comment>
<gene>
    <name evidence="1" type="ORF">GCM10010357_12890</name>
</gene>
<dbReference type="EMBL" id="BAAABX010000010">
    <property type="protein sequence ID" value="GAA0393503.1"/>
    <property type="molecule type" value="Genomic_DNA"/>
</dbReference>
<evidence type="ECO:0008006" key="3">
    <source>
        <dbReference type="Google" id="ProtNLM"/>
    </source>
</evidence>
<accession>A0ABP3IAG9</accession>
<evidence type="ECO:0000313" key="1">
    <source>
        <dbReference type="EMBL" id="GAA0393503.1"/>
    </source>
</evidence>
<evidence type="ECO:0000313" key="2">
    <source>
        <dbReference type="Proteomes" id="UP001500879"/>
    </source>
</evidence>